<name>A0A2T4J463_FUSBL</name>
<dbReference type="InterPro" id="IPR007486">
    <property type="entry name" value="YebE"/>
</dbReference>
<dbReference type="SUPFAM" id="SSF158682">
    <property type="entry name" value="TerB-like"/>
    <property type="match status" value="1"/>
</dbReference>
<gene>
    <name evidence="2" type="ORF">C5F44_17290</name>
</gene>
<evidence type="ECO:0000313" key="3">
    <source>
        <dbReference type="Proteomes" id="UP000241362"/>
    </source>
</evidence>
<reference evidence="2 3" key="1">
    <citation type="submission" date="2018-03" db="EMBL/GenBank/DDBJ databases">
        <title>Rhodobacter blasticus.</title>
        <authorList>
            <person name="Meyer T.E."/>
            <person name="Miller S."/>
            <person name="Lodha T."/>
            <person name="Gandham S."/>
            <person name="Chintalapati S."/>
            <person name="Chintalapati V.R."/>
        </authorList>
    </citation>
    <scope>NUCLEOTIDE SEQUENCE [LARGE SCALE GENOMIC DNA]</scope>
    <source>
        <strain evidence="2 3">DSM 2131</strain>
    </source>
</reference>
<protein>
    <submittedName>
        <fullName evidence="2">DUF533 domain-containing protein</fullName>
    </submittedName>
</protein>
<evidence type="ECO:0000313" key="2">
    <source>
        <dbReference type="EMBL" id="PTE12647.1"/>
    </source>
</evidence>
<dbReference type="Proteomes" id="UP000241362">
    <property type="component" value="Unassembled WGS sequence"/>
</dbReference>
<feature type="compositionally biased region" description="Polar residues" evidence="1">
    <location>
        <begin position="64"/>
        <end position="73"/>
    </location>
</feature>
<dbReference type="InterPro" id="IPR029024">
    <property type="entry name" value="TerB-like"/>
</dbReference>
<dbReference type="EMBL" id="PZKE01000037">
    <property type="protein sequence ID" value="PTE12647.1"/>
    <property type="molecule type" value="Genomic_DNA"/>
</dbReference>
<dbReference type="AlphaFoldDB" id="A0A2T4J463"/>
<evidence type="ECO:0000256" key="1">
    <source>
        <dbReference type="SAM" id="MobiDB-lite"/>
    </source>
</evidence>
<accession>A0A2T4J463</accession>
<feature type="compositionally biased region" description="Polar residues" evidence="1">
    <location>
        <begin position="114"/>
        <end position="123"/>
    </location>
</feature>
<dbReference type="RefSeq" id="WP_107674867.1">
    <property type="nucleotide sequence ID" value="NZ_PZKE01000037.1"/>
</dbReference>
<dbReference type="CDD" id="cd07178">
    <property type="entry name" value="terB_like_YebE"/>
    <property type="match status" value="1"/>
</dbReference>
<feature type="region of interest" description="Disordered" evidence="1">
    <location>
        <begin position="23"/>
        <end position="154"/>
    </location>
</feature>
<sequence length="303" mass="30679">MSLGKTLLKVAIGVAIAKGISSMTKGAGAGTDTTSAGRGTRYDGGNRGGLEDMMGDILGGGSKGTTRTTQTNPQGGGLGDLLGDLLGGGTQKTAPTSRDSGSAGGGLGDLLEQLSGTKRSNPRASAPKGGLEDLLGQLTGTSKAGRESGSGGGVGDLLDQVLAGSKTVASKTAAGKPMILPEPEQEEELSAALLLRAVIQAVKCDGNLDEAEKKKLFDAMGDATAAEVKAVNAELSRPVDVEGLARAVPAGMEPKVYTLSLMAIDLDQQAEAEYLHALAQALELTPEEVNALHDRAGAPRIYR</sequence>
<organism evidence="2 3">
    <name type="scientific">Fuscovulum blasticum DSM 2131</name>
    <dbReference type="NCBI Taxonomy" id="1188250"/>
    <lineage>
        <taxon>Bacteria</taxon>
        <taxon>Pseudomonadati</taxon>
        <taxon>Pseudomonadota</taxon>
        <taxon>Alphaproteobacteria</taxon>
        <taxon>Rhodobacterales</taxon>
        <taxon>Paracoccaceae</taxon>
        <taxon>Pseudogemmobacter</taxon>
    </lineage>
</organism>
<feature type="compositionally biased region" description="Gly residues" evidence="1">
    <location>
        <begin position="74"/>
        <end position="90"/>
    </location>
</feature>
<feature type="compositionally biased region" description="Low complexity" evidence="1">
    <location>
        <begin position="24"/>
        <end position="39"/>
    </location>
</feature>
<comment type="caution">
    <text evidence="2">The sequence shown here is derived from an EMBL/GenBank/DDBJ whole genome shotgun (WGS) entry which is preliminary data.</text>
</comment>
<dbReference type="Pfam" id="PF04391">
    <property type="entry name" value="DUF533"/>
    <property type="match status" value="1"/>
</dbReference>
<proteinExistence type="predicted"/>
<keyword evidence="3" id="KW-1185">Reference proteome</keyword>